<evidence type="ECO:0000256" key="3">
    <source>
        <dbReference type="ARBA" id="ARBA00022737"/>
    </source>
</evidence>
<evidence type="ECO:0000256" key="8">
    <source>
        <dbReference type="PROSITE-ProRule" id="PRU00042"/>
    </source>
</evidence>
<dbReference type="InterPro" id="IPR050589">
    <property type="entry name" value="Ikaros_C2H2-ZF"/>
</dbReference>
<evidence type="ECO:0000256" key="4">
    <source>
        <dbReference type="ARBA" id="ARBA00022771"/>
    </source>
</evidence>
<dbReference type="GO" id="GO:0000978">
    <property type="term" value="F:RNA polymerase II cis-regulatory region sequence-specific DNA binding"/>
    <property type="evidence" value="ECO:0007669"/>
    <property type="project" value="TreeGrafter"/>
</dbReference>
<keyword evidence="3" id="KW-0677">Repeat</keyword>
<evidence type="ECO:0000313" key="11">
    <source>
        <dbReference type="EMBL" id="GBO19265.1"/>
    </source>
</evidence>
<evidence type="ECO:0000256" key="1">
    <source>
        <dbReference type="ARBA" id="ARBA00004123"/>
    </source>
</evidence>
<keyword evidence="12" id="KW-1185">Reference proteome</keyword>
<dbReference type="PANTHER" id="PTHR24404">
    <property type="entry name" value="ZINC FINGER PROTEIN"/>
    <property type="match status" value="1"/>
</dbReference>
<evidence type="ECO:0000256" key="5">
    <source>
        <dbReference type="ARBA" id="ARBA00022833"/>
    </source>
</evidence>
<dbReference type="Proteomes" id="UP000499080">
    <property type="component" value="Unassembled WGS sequence"/>
</dbReference>
<organism evidence="11 12">
    <name type="scientific">Araneus ventricosus</name>
    <name type="common">Orbweaver spider</name>
    <name type="synonym">Epeira ventricosa</name>
    <dbReference type="NCBI Taxonomy" id="182803"/>
    <lineage>
        <taxon>Eukaryota</taxon>
        <taxon>Metazoa</taxon>
        <taxon>Ecdysozoa</taxon>
        <taxon>Arthropoda</taxon>
        <taxon>Chelicerata</taxon>
        <taxon>Arachnida</taxon>
        <taxon>Araneae</taxon>
        <taxon>Araneomorphae</taxon>
        <taxon>Entelegynae</taxon>
        <taxon>Araneoidea</taxon>
        <taxon>Araneidae</taxon>
        <taxon>Araneus</taxon>
    </lineage>
</organism>
<protein>
    <submittedName>
        <fullName evidence="11">Zinc finger protein 677</fullName>
    </submittedName>
</protein>
<accession>A0A4Y2V229</accession>
<dbReference type="FunFam" id="3.30.160.60:FF:002343">
    <property type="entry name" value="Zinc finger protein 33A"/>
    <property type="match status" value="1"/>
</dbReference>
<dbReference type="EMBL" id="BGPR01042758">
    <property type="protein sequence ID" value="GBO19265.1"/>
    <property type="molecule type" value="Genomic_DNA"/>
</dbReference>
<evidence type="ECO:0000313" key="12">
    <source>
        <dbReference type="Proteomes" id="UP000499080"/>
    </source>
</evidence>
<comment type="subcellular location">
    <subcellularLocation>
        <location evidence="1">Nucleus</location>
    </subcellularLocation>
</comment>
<gene>
    <name evidence="11" type="primary">ZNF677_1</name>
    <name evidence="11" type="ORF">AVEN_197654_1</name>
</gene>
<dbReference type="AlphaFoldDB" id="A0A4Y2V229"/>
<dbReference type="GO" id="GO:0008270">
    <property type="term" value="F:zinc ion binding"/>
    <property type="evidence" value="ECO:0007669"/>
    <property type="project" value="UniProtKB-KW"/>
</dbReference>
<dbReference type="GO" id="GO:0005634">
    <property type="term" value="C:nucleus"/>
    <property type="evidence" value="ECO:0007669"/>
    <property type="project" value="UniProtKB-SubCell"/>
</dbReference>
<keyword evidence="5" id="KW-0862">Zinc</keyword>
<dbReference type="GO" id="GO:0003700">
    <property type="term" value="F:DNA-binding transcription factor activity"/>
    <property type="evidence" value="ECO:0007669"/>
    <property type="project" value="TreeGrafter"/>
</dbReference>
<dbReference type="SUPFAM" id="SSF57667">
    <property type="entry name" value="beta-beta-alpha zinc fingers"/>
    <property type="match status" value="2"/>
</dbReference>
<keyword evidence="6" id="KW-0238">DNA-binding</keyword>
<evidence type="ECO:0000259" key="10">
    <source>
        <dbReference type="PROSITE" id="PS50157"/>
    </source>
</evidence>
<name>A0A4Y2V229_ARAVE</name>
<keyword evidence="4 8" id="KW-0863">Zinc-finger</keyword>
<dbReference type="InterPro" id="IPR036236">
    <property type="entry name" value="Znf_C2H2_sf"/>
</dbReference>
<proteinExistence type="predicted"/>
<dbReference type="InterPro" id="IPR013087">
    <property type="entry name" value="Znf_C2H2_type"/>
</dbReference>
<reference evidence="11 12" key="1">
    <citation type="journal article" date="2019" name="Sci. Rep.">
        <title>Orb-weaving spider Araneus ventricosus genome elucidates the spidroin gene catalogue.</title>
        <authorList>
            <person name="Kono N."/>
            <person name="Nakamura H."/>
            <person name="Ohtoshi R."/>
            <person name="Moran D.A.P."/>
            <person name="Shinohara A."/>
            <person name="Yoshida Y."/>
            <person name="Fujiwara M."/>
            <person name="Mori M."/>
            <person name="Tomita M."/>
            <person name="Arakawa K."/>
        </authorList>
    </citation>
    <scope>NUCLEOTIDE SEQUENCE [LARGE SCALE GENOMIC DNA]</scope>
</reference>
<sequence length="217" mass="24595">MKPAIPVLQNIHDKSSDSTQEEEESLLDLIILPQTTNFAADSDFTPGRIESGRNAMHSQKTKDIRRLRNSCTNATQISDYARGEKPFTCDMCEKECTTQGNQNTHRRTYTGKKPYACDMYEKKCTTLGDLNKHSLTHTGEKPYSSVMCKEKCATNSGLDKHRRTHTGKKPYKFPICGNAFTDAHYSNVYNEKLTLFNDVVKQVLSLKGNLNKLFLTK</sequence>
<evidence type="ECO:0000256" key="7">
    <source>
        <dbReference type="ARBA" id="ARBA00023242"/>
    </source>
</evidence>
<feature type="domain" description="C2H2-type" evidence="10">
    <location>
        <begin position="143"/>
        <end position="170"/>
    </location>
</feature>
<dbReference type="GO" id="GO:0006357">
    <property type="term" value="P:regulation of transcription by RNA polymerase II"/>
    <property type="evidence" value="ECO:0007669"/>
    <property type="project" value="TreeGrafter"/>
</dbReference>
<feature type="domain" description="C2H2-type" evidence="10">
    <location>
        <begin position="115"/>
        <end position="142"/>
    </location>
</feature>
<keyword evidence="2" id="KW-0479">Metal-binding</keyword>
<comment type="caution">
    <text evidence="11">The sequence shown here is derived from an EMBL/GenBank/DDBJ whole genome shotgun (WGS) entry which is preliminary data.</text>
</comment>
<evidence type="ECO:0000256" key="2">
    <source>
        <dbReference type="ARBA" id="ARBA00022723"/>
    </source>
</evidence>
<feature type="region of interest" description="Disordered" evidence="9">
    <location>
        <begin position="1"/>
        <end position="24"/>
    </location>
</feature>
<evidence type="ECO:0000256" key="9">
    <source>
        <dbReference type="SAM" id="MobiDB-lite"/>
    </source>
</evidence>
<keyword evidence="7" id="KW-0539">Nucleus</keyword>
<dbReference type="OrthoDB" id="6365676at2759"/>
<dbReference type="Gene3D" id="3.30.160.60">
    <property type="entry name" value="Classic Zinc Finger"/>
    <property type="match status" value="4"/>
</dbReference>
<dbReference type="PANTHER" id="PTHR24404:SF114">
    <property type="entry name" value="KLUMPFUSS, ISOFORM B-RELATED"/>
    <property type="match status" value="1"/>
</dbReference>
<dbReference type="PROSITE" id="PS50157">
    <property type="entry name" value="ZINC_FINGER_C2H2_2"/>
    <property type="match status" value="3"/>
</dbReference>
<feature type="domain" description="C2H2-type" evidence="10">
    <location>
        <begin position="87"/>
        <end position="114"/>
    </location>
</feature>
<evidence type="ECO:0000256" key="6">
    <source>
        <dbReference type="ARBA" id="ARBA00023125"/>
    </source>
</evidence>
<dbReference type="FunFam" id="3.30.160.60:FF:000446">
    <property type="entry name" value="Zinc finger protein"/>
    <property type="match status" value="1"/>
</dbReference>